<dbReference type="InterPro" id="IPR004821">
    <property type="entry name" value="Cyt_trans-like"/>
</dbReference>
<dbReference type="GO" id="GO:0003919">
    <property type="term" value="F:FMN adenylyltransferase activity"/>
    <property type="evidence" value="ECO:0007669"/>
    <property type="project" value="UniProtKB-UniRule"/>
</dbReference>
<comment type="catalytic activity">
    <reaction evidence="14 15">
        <text>FMN + ATP + H(+) = FAD + diphosphate</text>
        <dbReference type="Rhea" id="RHEA:17237"/>
        <dbReference type="ChEBI" id="CHEBI:15378"/>
        <dbReference type="ChEBI" id="CHEBI:30616"/>
        <dbReference type="ChEBI" id="CHEBI:33019"/>
        <dbReference type="ChEBI" id="CHEBI:57692"/>
        <dbReference type="ChEBI" id="CHEBI:58210"/>
        <dbReference type="EC" id="2.7.7.2"/>
    </reaction>
</comment>
<keyword evidence="11 15" id="KW-0067">ATP-binding</keyword>
<keyword evidence="6 15" id="KW-0808">Transferase</keyword>
<dbReference type="KEGG" id="pabs:JIR001_18340"/>
<proteinExistence type="inferred from homology"/>
<evidence type="ECO:0000256" key="8">
    <source>
        <dbReference type="ARBA" id="ARBA00022741"/>
    </source>
</evidence>
<dbReference type="EMBL" id="AP024601">
    <property type="protein sequence ID" value="BCU82051.1"/>
    <property type="molecule type" value="Genomic_DNA"/>
</dbReference>
<comment type="pathway">
    <text evidence="2 15">Cofactor biosynthesis; FAD biosynthesis; FAD from FMN: step 1/1.</text>
</comment>
<dbReference type="Gene3D" id="2.40.30.30">
    <property type="entry name" value="Riboflavin kinase-like"/>
    <property type="match status" value="1"/>
</dbReference>
<dbReference type="FunFam" id="3.40.50.620:FF:000021">
    <property type="entry name" value="Riboflavin biosynthesis protein"/>
    <property type="match status" value="1"/>
</dbReference>
<comment type="function">
    <text evidence="1">Catalyzes the phosphorylation of riboflavin to FMN followed by the adenylation of FMN to FAD.</text>
</comment>
<evidence type="ECO:0000256" key="15">
    <source>
        <dbReference type="PIRNR" id="PIRNR004491"/>
    </source>
</evidence>
<accession>A0A8D5ZP55</accession>
<dbReference type="Pfam" id="PF06574">
    <property type="entry name" value="FAD_syn"/>
    <property type="match status" value="1"/>
</dbReference>
<dbReference type="PANTHER" id="PTHR22749">
    <property type="entry name" value="RIBOFLAVIN KINASE/FMN ADENYLYLTRANSFERASE"/>
    <property type="match status" value="1"/>
</dbReference>
<evidence type="ECO:0000256" key="12">
    <source>
        <dbReference type="ARBA" id="ARBA00023268"/>
    </source>
</evidence>
<keyword evidence="8 15" id="KW-0547">Nucleotide-binding</keyword>
<sequence length="319" mass="36043">METIHLRFPLQSNEPVPPVALAIGYFDGVHLGHQAVIRQARRMAKERGIQTAVMTFHPHPREVLGLVKMSRYLTPLPEKLEQFAQLGVDRTYVMRFDRDFAGLSKESFVEDVLIPLRVQAVAVGFNFRFGHRAQGCAQDLGVLAKDRFVAEVVMPVVDEGVTVSSTRLRRALDDGEMELAHRILGRPYTLKGTVVQGDRRGRTIGFPTANVQPEGPYLIPKNGVYVVQVRRNGRIDTGVMNIGTRPTFDDPVPRHTLEVHLFDVNEDLYGQTLEVAFLHFLREEKRFDSVDALVKQIQADVEQARNWLTTHGWIGQQMG</sequence>
<dbReference type="InterPro" id="IPR014729">
    <property type="entry name" value="Rossmann-like_a/b/a_fold"/>
</dbReference>
<dbReference type="InterPro" id="IPR002606">
    <property type="entry name" value="Riboflavin_kinase_bac"/>
</dbReference>
<keyword evidence="5 15" id="KW-0288">FMN</keyword>
<dbReference type="GO" id="GO:0008531">
    <property type="term" value="F:riboflavin kinase activity"/>
    <property type="evidence" value="ECO:0007669"/>
    <property type="project" value="UniProtKB-UniRule"/>
</dbReference>
<dbReference type="PANTHER" id="PTHR22749:SF6">
    <property type="entry name" value="RIBOFLAVIN KINASE"/>
    <property type="match status" value="1"/>
</dbReference>
<evidence type="ECO:0000256" key="3">
    <source>
        <dbReference type="ARBA" id="ARBA00005201"/>
    </source>
</evidence>
<evidence type="ECO:0000256" key="7">
    <source>
        <dbReference type="ARBA" id="ARBA00022695"/>
    </source>
</evidence>
<dbReference type="InterPro" id="IPR023465">
    <property type="entry name" value="Riboflavin_kinase_dom_sf"/>
</dbReference>
<dbReference type="NCBIfam" id="TIGR00125">
    <property type="entry name" value="cyt_tran_rel"/>
    <property type="match status" value="1"/>
</dbReference>
<dbReference type="EC" id="2.7.7.2" evidence="15"/>
<evidence type="ECO:0000256" key="6">
    <source>
        <dbReference type="ARBA" id="ARBA00022679"/>
    </source>
</evidence>
<evidence type="ECO:0000259" key="16">
    <source>
        <dbReference type="SMART" id="SM00904"/>
    </source>
</evidence>
<keyword evidence="10 15" id="KW-0274">FAD</keyword>
<dbReference type="InterPro" id="IPR015865">
    <property type="entry name" value="Riboflavin_kinase_bac/euk"/>
</dbReference>
<comment type="similarity">
    <text evidence="15">Belongs to the ribF family.</text>
</comment>
<dbReference type="GO" id="GO:0009231">
    <property type="term" value="P:riboflavin biosynthetic process"/>
    <property type="evidence" value="ECO:0007669"/>
    <property type="project" value="InterPro"/>
</dbReference>
<dbReference type="AlphaFoldDB" id="A0A8D5ZP55"/>
<dbReference type="CDD" id="cd02064">
    <property type="entry name" value="FAD_synthetase_N"/>
    <property type="match status" value="1"/>
</dbReference>
<keyword evidence="7 15" id="KW-0548">Nucleotidyltransferase</keyword>
<dbReference type="EC" id="2.7.1.26" evidence="15"/>
<dbReference type="NCBIfam" id="NF004160">
    <property type="entry name" value="PRK05627.1-3"/>
    <property type="match status" value="1"/>
</dbReference>
<name>A0A8D5ZP55_9BACL</name>
<dbReference type="GO" id="GO:0009398">
    <property type="term" value="P:FMN biosynthetic process"/>
    <property type="evidence" value="ECO:0007669"/>
    <property type="project" value="UniProtKB-UniRule"/>
</dbReference>
<dbReference type="GO" id="GO:0005524">
    <property type="term" value="F:ATP binding"/>
    <property type="evidence" value="ECO:0007669"/>
    <property type="project" value="UniProtKB-UniRule"/>
</dbReference>
<gene>
    <name evidence="17" type="primary">ribC</name>
    <name evidence="17" type="ORF">JIR001_18340</name>
</gene>
<feature type="domain" description="Riboflavin kinase" evidence="16">
    <location>
        <begin position="183"/>
        <end position="309"/>
    </location>
</feature>
<dbReference type="SUPFAM" id="SSF82114">
    <property type="entry name" value="Riboflavin kinase-like"/>
    <property type="match status" value="1"/>
</dbReference>
<dbReference type="InterPro" id="IPR015864">
    <property type="entry name" value="FAD_synthase"/>
</dbReference>
<dbReference type="RefSeq" id="WP_212772442.1">
    <property type="nucleotide sequence ID" value="NZ_AP024601.1"/>
</dbReference>
<evidence type="ECO:0000256" key="4">
    <source>
        <dbReference type="ARBA" id="ARBA00022630"/>
    </source>
</evidence>
<dbReference type="InterPro" id="IPR023468">
    <property type="entry name" value="Riboflavin_kinase"/>
</dbReference>
<dbReference type="PIRSF" id="PIRSF004491">
    <property type="entry name" value="FAD_Synth"/>
    <property type="match status" value="1"/>
</dbReference>
<dbReference type="NCBIfam" id="TIGR00083">
    <property type="entry name" value="ribF"/>
    <property type="match status" value="1"/>
</dbReference>
<evidence type="ECO:0000256" key="2">
    <source>
        <dbReference type="ARBA" id="ARBA00004726"/>
    </source>
</evidence>
<reference evidence="17" key="1">
    <citation type="journal article" date="2013" name="Int. J. Syst. Evol. Microbiol.">
        <title>Polycladomyces abyssicola gen. nov., sp. nov., a thermophilic filamentous bacterium isolated from hemipelagic sediment.</title>
        <authorList>
            <person name="Tsubouchi T."/>
            <person name="Shimane Y."/>
            <person name="Mori K."/>
            <person name="Usui K."/>
            <person name="Hiraki T."/>
            <person name="Tame A."/>
            <person name="Uematsu K."/>
            <person name="Maruyama T."/>
            <person name="Hatada Y."/>
        </authorList>
    </citation>
    <scope>NUCLEOTIDE SEQUENCE</scope>
    <source>
        <strain evidence="17">JIR-001</strain>
    </source>
</reference>
<reference evidence="17" key="2">
    <citation type="journal article" date="2021" name="Microbiol. Resour. Announc.">
        <title>Complete Genome Sequence of Polycladomyces abyssicola JIR-001T, Isolated from Hemipelagic Sediment in Deep Seawater.</title>
        <authorList>
            <person name="Tsubouchi T."/>
            <person name="Kaneko Y."/>
        </authorList>
    </citation>
    <scope>NUCLEOTIDE SEQUENCE</scope>
    <source>
        <strain evidence="17">JIR-001</strain>
    </source>
</reference>
<evidence type="ECO:0000256" key="1">
    <source>
        <dbReference type="ARBA" id="ARBA00002121"/>
    </source>
</evidence>
<evidence type="ECO:0000313" key="18">
    <source>
        <dbReference type="Proteomes" id="UP000677436"/>
    </source>
</evidence>
<dbReference type="Gene3D" id="3.40.50.620">
    <property type="entry name" value="HUPs"/>
    <property type="match status" value="1"/>
</dbReference>
<dbReference type="Proteomes" id="UP000677436">
    <property type="component" value="Chromosome"/>
</dbReference>
<keyword evidence="9 15" id="KW-0418">Kinase</keyword>
<comment type="pathway">
    <text evidence="3 15">Cofactor biosynthesis; FMN biosynthesis; FMN from riboflavin (ATP route): step 1/1.</text>
</comment>
<evidence type="ECO:0000256" key="9">
    <source>
        <dbReference type="ARBA" id="ARBA00022777"/>
    </source>
</evidence>
<evidence type="ECO:0000256" key="11">
    <source>
        <dbReference type="ARBA" id="ARBA00022840"/>
    </source>
</evidence>
<dbReference type="UniPathway" id="UPA00276">
    <property type="reaction ID" value="UER00406"/>
</dbReference>
<evidence type="ECO:0000256" key="5">
    <source>
        <dbReference type="ARBA" id="ARBA00022643"/>
    </source>
</evidence>
<dbReference type="SMART" id="SM00904">
    <property type="entry name" value="Flavokinase"/>
    <property type="match status" value="1"/>
</dbReference>
<keyword evidence="4 15" id="KW-0285">Flavoprotein</keyword>
<evidence type="ECO:0000256" key="13">
    <source>
        <dbReference type="ARBA" id="ARBA00047880"/>
    </source>
</evidence>
<dbReference type="UniPathway" id="UPA00277">
    <property type="reaction ID" value="UER00407"/>
</dbReference>
<comment type="catalytic activity">
    <reaction evidence="13 15">
        <text>riboflavin + ATP = FMN + ADP + H(+)</text>
        <dbReference type="Rhea" id="RHEA:14357"/>
        <dbReference type="ChEBI" id="CHEBI:15378"/>
        <dbReference type="ChEBI" id="CHEBI:30616"/>
        <dbReference type="ChEBI" id="CHEBI:57986"/>
        <dbReference type="ChEBI" id="CHEBI:58210"/>
        <dbReference type="ChEBI" id="CHEBI:456216"/>
        <dbReference type="EC" id="2.7.1.26"/>
    </reaction>
</comment>
<dbReference type="Pfam" id="PF01687">
    <property type="entry name" value="Flavokinase"/>
    <property type="match status" value="1"/>
</dbReference>
<evidence type="ECO:0000313" key="17">
    <source>
        <dbReference type="EMBL" id="BCU82051.1"/>
    </source>
</evidence>
<keyword evidence="12" id="KW-0511">Multifunctional enzyme</keyword>
<keyword evidence="18" id="KW-1185">Reference proteome</keyword>
<protein>
    <recommendedName>
        <fullName evidence="15">Riboflavin biosynthesis protein</fullName>
    </recommendedName>
    <domain>
        <recommendedName>
            <fullName evidence="15">Riboflavin kinase</fullName>
            <ecNumber evidence="15">2.7.1.26</ecNumber>
        </recommendedName>
        <alternativeName>
            <fullName evidence="15">Flavokinase</fullName>
        </alternativeName>
    </domain>
    <domain>
        <recommendedName>
            <fullName evidence="15">FMN adenylyltransferase</fullName>
            <ecNumber evidence="15">2.7.7.2</ecNumber>
        </recommendedName>
        <alternativeName>
            <fullName evidence="15">FAD pyrophosphorylase</fullName>
        </alternativeName>
        <alternativeName>
            <fullName evidence="15">FAD synthase</fullName>
        </alternativeName>
    </domain>
</protein>
<dbReference type="GO" id="GO:0006747">
    <property type="term" value="P:FAD biosynthetic process"/>
    <property type="evidence" value="ECO:0007669"/>
    <property type="project" value="UniProtKB-UniRule"/>
</dbReference>
<dbReference type="SUPFAM" id="SSF52374">
    <property type="entry name" value="Nucleotidylyl transferase"/>
    <property type="match status" value="1"/>
</dbReference>
<dbReference type="NCBIfam" id="NF004162">
    <property type="entry name" value="PRK05627.1-5"/>
    <property type="match status" value="1"/>
</dbReference>
<evidence type="ECO:0000256" key="10">
    <source>
        <dbReference type="ARBA" id="ARBA00022827"/>
    </source>
</evidence>
<organism evidence="17 18">
    <name type="scientific">Polycladomyces abyssicola</name>
    <dbReference type="NCBI Taxonomy" id="1125966"/>
    <lineage>
        <taxon>Bacteria</taxon>
        <taxon>Bacillati</taxon>
        <taxon>Bacillota</taxon>
        <taxon>Bacilli</taxon>
        <taxon>Bacillales</taxon>
        <taxon>Thermoactinomycetaceae</taxon>
        <taxon>Polycladomyces</taxon>
    </lineage>
</organism>
<dbReference type="FunFam" id="2.40.30.30:FF:000003">
    <property type="entry name" value="Riboflavin biosynthesis protein"/>
    <property type="match status" value="1"/>
</dbReference>
<evidence type="ECO:0000256" key="14">
    <source>
        <dbReference type="ARBA" id="ARBA00049494"/>
    </source>
</evidence>